<dbReference type="EMBL" id="JAGSOV010000040">
    <property type="protein sequence ID" value="MCO1657216.1"/>
    <property type="molecule type" value="Genomic_DNA"/>
</dbReference>
<feature type="domain" description="Metallo-beta-lactamase" evidence="1">
    <location>
        <begin position="20"/>
        <end position="210"/>
    </location>
</feature>
<gene>
    <name evidence="2" type="ORF">KDL28_19330</name>
</gene>
<organism evidence="2 3">
    <name type="scientific">Pseudonocardia humida</name>
    <dbReference type="NCBI Taxonomy" id="2800819"/>
    <lineage>
        <taxon>Bacteria</taxon>
        <taxon>Bacillati</taxon>
        <taxon>Actinomycetota</taxon>
        <taxon>Actinomycetes</taxon>
        <taxon>Pseudonocardiales</taxon>
        <taxon>Pseudonocardiaceae</taxon>
        <taxon>Pseudonocardia</taxon>
    </lineage>
</organism>
<dbReference type="InterPro" id="IPR036866">
    <property type="entry name" value="RibonucZ/Hydroxyglut_hydro"/>
</dbReference>
<sequence>MDSWTEVADRVFVRRHRSLDLNVTLVVGDGACLVVDTRSDEVEGAELAAAVRTVTPHPWTVVNTHFHYDHAFGNAAFRPAPIWGHRRCVDVLAGPEGVAMRTRIAEHHRAAGREEEARRIEVAELVAPGAAVDGAATLDVGGRSVRLRHLGRGHTDSDLVVVVPDADLLVAGDLVEEGAPPQFGDGYPLDWPATMDALLELVEGPVVPGHGAVVDRGFVAGQRAELARLADVARAGHAEGRPAAETARELPYFGTFALQAVERAYLQLAAP</sequence>
<dbReference type="Pfam" id="PF00753">
    <property type="entry name" value="Lactamase_B"/>
    <property type="match status" value="1"/>
</dbReference>
<dbReference type="InterPro" id="IPR001279">
    <property type="entry name" value="Metallo-B-lactamas"/>
</dbReference>
<dbReference type="SUPFAM" id="SSF56281">
    <property type="entry name" value="Metallo-hydrolase/oxidoreductase"/>
    <property type="match status" value="1"/>
</dbReference>
<dbReference type="Proteomes" id="UP001165283">
    <property type="component" value="Unassembled WGS sequence"/>
</dbReference>
<evidence type="ECO:0000313" key="2">
    <source>
        <dbReference type="EMBL" id="MCO1657216.1"/>
    </source>
</evidence>
<reference evidence="2" key="1">
    <citation type="submission" date="2021-04" db="EMBL/GenBank/DDBJ databases">
        <title>Pseudonocardia sp. nov., isolated from sandy soil of mangrove forest.</title>
        <authorList>
            <person name="Zan Z."/>
            <person name="Huang R."/>
            <person name="Liu W."/>
        </authorList>
    </citation>
    <scope>NUCLEOTIDE SEQUENCE</scope>
    <source>
        <strain evidence="2">S2-4</strain>
    </source>
</reference>
<dbReference type="InterPro" id="IPR050855">
    <property type="entry name" value="NDM-1-like"/>
</dbReference>
<dbReference type="PANTHER" id="PTHR42951:SF4">
    <property type="entry name" value="ACYL-COENZYME A THIOESTERASE MBLAC2"/>
    <property type="match status" value="1"/>
</dbReference>
<keyword evidence="3" id="KW-1185">Reference proteome</keyword>
<dbReference type="PANTHER" id="PTHR42951">
    <property type="entry name" value="METALLO-BETA-LACTAMASE DOMAIN-CONTAINING"/>
    <property type="match status" value="1"/>
</dbReference>
<proteinExistence type="predicted"/>
<dbReference type="SMART" id="SM00849">
    <property type="entry name" value="Lactamase_B"/>
    <property type="match status" value="1"/>
</dbReference>
<evidence type="ECO:0000259" key="1">
    <source>
        <dbReference type="SMART" id="SM00849"/>
    </source>
</evidence>
<name>A0ABT1A2N1_9PSEU</name>
<evidence type="ECO:0000313" key="3">
    <source>
        <dbReference type="Proteomes" id="UP001165283"/>
    </source>
</evidence>
<protein>
    <submittedName>
        <fullName evidence="2">MBL fold metallo-hydrolase</fullName>
    </submittedName>
</protein>
<dbReference type="RefSeq" id="WP_252440695.1">
    <property type="nucleotide sequence ID" value="NZ_JAGSOV010000040.1"/>
</dbReference>
<dbReference type="CDD" id="cd16282">
    <property type="entry name" value="metallo-hydrolase-like_MBL-fold"/>
    <property type="match status" value="1"/>
</dbReference>
<comment type="caution">
    <text evidence="2">The sequence shown here is derived from an EMBL/GenBank/DDBJ whole genome shotgun (WGS) entry which is preliminary data.</text>
</comment>
<accession>A0ABT1A2N1</accession>
<dbReference type="Gene3D" id="3.60.15.10">
    <property type="entry name" value="Ribonuclease Z/Hydroxyacylglutathione hydrolase-like"/>
    <property type="match status" value="1"/>
</dbReference>